<keyword evidence="14" id="KW-0472">Membrane</keyword>
<keyword evidence="15" id="KW-1015">Disulfide bond</keyword>
<dbReference type="RefSeq" id="XP_007424925.2">
    <property type="nucleotide sequence ID" value="XM_007424863.2"/>
</dbReference>
<dbReference type="Proteomes" id="UP000695026">
    <property type="component" value="Unplaced"/>
</dbReference>
<evidence type="ECO:0000256" key="6">
    <source>
        <dbReference type="ARBA" id="ARBA00015644"/>
    </source>
</evidence>
<dbReference type="Gene3D" id="1.20.82.10">
    <property type="entry name" value="ADP Ribosyl Cyclase, Chain A, domain 1"/>
    <property type="match status" value="1"/>
</dbReference>
<evidence type="ECO:0000313" key="23">
    <source>
        <dbReference type="Proteomes" id="UP000695026"/>
    </source>
</evidence>
<dbReference type="GO" id="GO:0005886">
    <property type="term" value="C:plasma membrane"/>
    <property type="evidence" value="ECO:0007669"/>
    <property type="project" value="TreeGrafter"/>
</dbReference>
<evidence type="ECO:0000256" key="15">
    <source>
        <dbReference type="ARBA" id="ARBA00023157"/>
    </source>
</evidence>
<evidence type="ECO:0000256" key="4">
    <source>
        <dbReference type="ARBA" id="ARBA00011982"/>
    </source>
</evidence>
<proteinExistence type="inferred from homology"/>
<evidence type="ECO:0000256" key="1">
    <source>
        <dbReference type="ARBA" id="ARBA00004606"/>
    </source>
</evidence>
<name>A0A9F2QB62_PYTBI</name>
<dbReference type="CDD" id="cd04759">
    <property type="entry name" value="Rib_hydrolase"/>
    <property type="match status" value="1"/>
</dbReference>
<evidence type="ECO:0000256" key="7">
    <source>
        <dbReference type="ARBA" id="ARBA00022679"/>
    </source>
</evidence>
<comment type="similarity">
    <text evidence="2">Belongs to the ADP-ribosyl cyclase family.</text>
</comment>
<evidence type="ECO:0000256" key="20">
    <source>
        <dbReference type="ARBA" id="ARBA00031355"/>
    </source>
</evidence>
<evidence type="ECO:0000256" key="21">
    <source>
        <dbReference type="ARBA" id="ARBA00031840"/>
    </source>
</evidence>
<sequence length="200" mass="22455">MTEEDYQPLMEMARQSIPCNKSLFWSKTHDLVHRYTKINNDFLTLEDTLLGYIADGISWCGNPFDSGVNYESCPKWTECESNPSSVYWKLASKMFAEASCGTVQVMLNGSTASGAFRKSSIFGSVEIVNLNPEKVSKMQIWLMHDIDGPQRESCTGHSIAQLKEILKNHNISVSCEDNYRPAQLLQCTRNPNHTACAVCS</sequence>
<keyword evidence="10" id="KW-0521">NADP</keyword>
<evidence type="ECO:0000256" key="3">
    <source>
        <dbReference type="ARBA" id="ARBA00011738"/>
    </source>
</evidence>
<evidence type="ECO:0000256" key="18">
    <source>
        <dbReference type="ARBA" id="ARBA00030272"/>
    </source>
</evidence>
<protein>
    <recommendedName>
        <fullName evidence="6">ADP-ribosyl cyclase/cyclic ADP-ribose hydrolase 1</fullName>
        <ecNumber evidence="5">2.4.99.20</ecNumber>
        <ecNumber evidence="4">3.2.2.6</ecNumber>
    </recommendedName>
    <alternativeName>
        <fullName evidence="21">2'-phospho-ADP-ribosyl cyclase</fullName>
    </alternativeName>
    <alternativeName>
        <fullName evidence="19">2'-phospho-ADP-ribosyl cyclase/2'-phospho-cyclic-ADP-ribose transferase</fullName>
    </alternativeName>
    <alternativeName>
        <fullName evidence="17">2'-phospho-cyclic-ADP-ribose transferase</fullName>
    </alternativeName>
    <alternativeName>
        <fullName evidence="20">ADP-ribosyl cyclase 1</fullName>
    </alternativeName>
    <alternativeName>
        <fullName evidence="18">Cyclic ADP-ribose hydrolase 1</fullName>
    </alternativeName>
</protein>
<dbReference type="GO" id="GO:0030890">
    <property type="term" value="P:positive regulation of B cell proliferation"/>
    <property type="evidence" value="ECO:0007669"/>
    <property type="project" value="TreeGrafter"/>
</dbReference>
<evidence type="ECO:0000256" key="2">
    <source>
        <dbReference type="ARBA" id="ARBA00005406"/>
    </source>
</evidence>
<evidence type="ECO:0000256" key="19">
    <source>
        <dbReference type="ARBA" id="ARBA00030418"/>
    </source>
</evidence>
<dbReference type="AlphaFoldDB" id="A0A9F2QB62"/>
<evidence type="ECO:0000256" key="11">
    <source>
        <dbReference type="ARBA" id="ARBA00022968"/>
    </source>
</evidence>
<dbReference type="OMA" id="SLYDCEE"/>
<keyword evidence="16" id="KW-0325">Glycoprotein</keyword>
<keyword evidence="7" id="KW-0808">Transferase</keyword>
<dbReference type="EC" id="3.2.2.6" evidence="4"/>
<dbReference type="GO" id="GO:0061809">
    <property type="term" value="F:NAD+ nucleosidase activity, cyclic ADP-ribose generating"/>
    <property type="evidence" value="ECO:0007669"/>
    <property type="project" value="UniProtKB-EC"/>
</dbReference>
<dbReference type="PANTHER" id="PTHR10912">
    <property type="entry name" value="ADP-RIBOSYL CYCLASE"/>
    <property type="match status" value="1"/>
</dbReference>
<gene>
    <name evidence="24" type="primary">LOC103059310</name>
</gene>
<keyword evidence="9 24" id="KW-0378">Hydrolase</keyword>
<dbReference type="GeneID" id="103059310"/>
<dbReference type="GO" id="GO:0016849">
    <property type="term" value="F:phosphorus-oxygen lyase activity"/>
    <property type="evidence" value="ECO:0007669"/>
    <property type="project" value="TreeGrafter"/>
</dbReference>
<evidence type="ECO:0000256" key="16">
    <source>
        <dbReference type="ARBA" id="ARBA00023180"/>
    </source>
</evidence>
<keyword evidence="13" id="KW-0520">NAD</keyword>
<dbReference type="GO" id="GO:0016740">
    <property type="term" value="F:transferase activity"/>
    <property type="evidence" value="ECO:0007669"/>
    <property type="project" value="UniProtKB-KW"/>
</dbReference>
<dbReference type="PANTHER" id="PTHR10912:SF5">
    <property type="entry name" value="ADP-RIBOSYL CYCLASE_CYCLIC ADP-RIBOSE HYDROLASE 1"/>
    <property type="match status" value="1"/>
</dbReference>
<reference evidence="24" key="1">
    <citation type="submission" date="2025-08" db="UniProtKB">
        <authorList>
            <consortium name="RefSeq"/>
        </authorList>
    </citation>
    <scope>IDENTIFICATION</scope>
    <source>
        <tissue evidence="24">Liver</tissue>
    </source>
</reference>
<keyword evidence="23" id="KW-1185">Reference proteome</keyword>
<dbReference type="Gene3D" id="3.40.50.720">
    <property type="entry name" value="NAD(P)-binding Rossmann-like Domain"/>
    <property type="match status" value="1"/>
</dbReference>
<evidence type="ECO:0000256" key="8">
    <source>
        <dbReference type="ARBA" id="ARBA00022692"/>
    </source>
</evidence>
<evidence type="ECO:0000256" key="22">
    <source>
        <dbReference type="ARBA" id="ARBA00049238"/>
    </source>
</evidence>
<dbReference type="OrthoDB" id="10028716at2759"/>
<organism evidence="23 24">
    <name type="scientific">Python bivittatus</name>
    <name type="common">Burmese python</name>
    <name type="synonym">Python molurus bivittatus</name>
    <dbReference type="NCBI Taxonomy" id="176946"/>
    <lineage>
        <taxon>Eukaryota</taxon>
        <taxon>Metazoa</taxon>
        <taxon>Chordata</taxon>
        <taxon>Craniata</taxon>
        <taxon>Vertebrata</taxon>
        <taxon>Euteleostomi</taxon>
        <taxon>Lepidosauria</taxon>
        <taxon>Squamata</taxon>
        <taxon>Bifurcata</taxon>
        <taxon>Unidentata</taxon>
        <taxon>Episquamata</taxon>
        <taxon>Toxicofera</taxon>
        <taxon>Serpentes</taxon>
        <taxon>Henophidia</taxon>
        <taxon>Pythonidae</taxon>
        <taxon>Python</taxon>
    </lineage>
</organism>
<evidence type="ECO:0000256" key="10">
    <source>
        <dbReference type="ARBA" id="ARBA00022857"/>
    </source>
</evidence>
<comment type="subcellular location">
    <subcellularLocation>
        <location evidence="1">Membrane</location>
        <topology evidence="1">Single-pass type II membrane protein</topology>
    </subcellularLocation>
</comment>
<dbReference type="KEGG" id="pbi:103059310"/>
<evidence type="ECO:0000313" key="24">
    <source>
        <dbReference type="RefSeq" id="XP_007424925.2"/>
    </source>
</evidence>
<comment type="catalytic activity">
    <reaction evidence="22">
        <text>NAD(+) + H2O = ADP-D-ribose + nicotinamide + H(+)</text>
        <dbReference type="Rhea" id="RHEA:16301"/>
        <dbReference type="ChEBI" id="CHEBI:15377"/>
        <dbReference type="ChEBI" id="CHEBI:15378"/>
        <dbReference type="ChEBI" id="CHEBI:17154"/>
        <dbReference type="ChEBI" id="CHEBI:57540"/>
        <dbReference type="ChEBI" id="CHEBI:57967"/>
        <dbReference type="EC" id="3.2.2.6"/>
    </reaction>
</comment>
<accession>A0A9F2QB62</accession>
<evidence type="ECO:0000256" key="14">
    <source>
        <dbReference type="ARBA" id="ARBA00023136"/>
    </source>
</evidence>
<evidence type="ECO:0000256" key="12">
    <source>
        <dbReference type="ARBA" id="ARBA00022989"/>
    </source>
</evidence>
<keyword evidence="12" id="KW-1133">Transmembrane helix</keyword>
<dbReference type="Pfam" id="PF02267">
    <property type="entry name" value="Rib_hydrolayse"/>
    <property type="match status" value="1"/>
</dbReference>
<dbReference type="EC" id="2.4.99.20" evidence="5"/>
<comment type="subunit">
    <text evidence="3">Homodimer.</text>
</comment>
<keyword evidence="8" id="KW-0812">Transmembrane</keyword>
<evidence type="ECO:0000256" key="5">
    <source>
        <dbReference type="ARBA" id="ARBA00012600"/>
    </source>
</evidence>
<dbReference type="InterPro" id="IPR003193">
    <property type="entry name" value="ADP-ribosyl_cyclase"/>
</dbReference>
<evidence type="ECO:0000256" key="9">
    <source>
        <dbReference type="ARBA" id="ARBA00022801"/>
    </source>
</evidence>
<evidence type="ECO:0000256" key="17">
    <source>
        <dbReference type="ARBA" id="ARBA00029787"/>
    </source>
</evidence>
<dbReference type="SUPFAM" id="SSF52309">
    <property type="entry name" value="N-(deoxy)ribosyltransferase-like"/>
    <property type="match status" value="1"/>
</dbReference>
<keyword evidence="11" id="KW-0735">Signal-anchor</keyword>
<evidence type="ECO:0000256" key="13">
    <source>
        <dbReference type="ARBA" id="ARBA00023027"/>
    </source>
</evidence>